<dbReference type="SUPFAM" id="SSF53098">
    <property type="entry name" value="Ribonuclease H-like"/>
    <property type="match status" value="1"/>
</dbReference>
<evidence type="ECO:0000259" key="3">
    <source>
        <dbReference type="PROSITE" id="PS50994"/>
    </source>
</evidence>
<evidence type="ECO:0000313" key="5">
    <source>
        <dbReference type="Proteomes" id="UP001210211"/>
    </source>
</evidence>
<dbReference type="SUPFAM" id="SSF56672">
    <property type="entry name" value="DNA/RNA polymerases"/>
    <property type="match status" value="1"/>
</dbReference>
<evidence type="ECO:0000313" key="4">
    <source>
        <dbReference type="EMBL" id="KAJ3689265.1"/>
    </source>
</evidence>
<dbReference type="Pfam" id="PF13976">
    <property type="entry name" value="gag_pre-integrs"/>
    <property type="match status" value="1"/>
</dbReference>
<evidence type="ECO:0000256" key="2">
    <source>
        <dbReference type="SAM" id="MobiDB-lite"/>
    </source>
</evidence>
<comment type="caution">
    <text evidence="4">The sequence shown here is derived from an EMBL/GenBank/DDBJ whole genome shotgun (WGS) entry which is preliminary data.</text>
</comment>
<gene>
    <name evidence="4" type="ORF">LUZ61_018429</name>
</gene>
<feature type="region of interest" description="Disordered" evidence="2">
    <location>
        <begin position="799"/>
        <end position="831"/>
    </location>
</feature>
<dbReference type="Pfam" id="PF14223">
    <property type="entry name" value="Retrotran_gag_2"/>
    <property type="match status" value="1"/>
</dbReference>
<dbReference type="GO" id="GO:0004190">
    <property type="term" value="F:aspartic-type endopeptidase activity"/>
    <property type="evidence" value="ECO:0007669"/>
    <property type="project" value="UniProtKB-KW"/>
</dbReference>
<keyword evidence="1" id="KW-0645">Protease</keyword>
<dbReference type="InterPro" id="IPR001584">
    <property type="entry name" value="Integrase_cat-core"/>
</dbReference>
<sequence>MAESSHISGQTAITPPSPMHLVHQIRTTLEQDNYLLWKSQVLPVLRGHGLESFIDGSKSPPARTIANSDGIQLNNPDFASWQQQDQLILAWMFSSISPSILAQVINSQTSADLWHNVSQMYVSQSMAKTLDLKLQLQTLKKGSSTCSQYLQQFHLIADRLRSIGSIVTDQELITYALQGLGTDFEAFVTAISLREKPPSMFEFNNLLLSHEARVLTNLRAASSSTVHLTTGNTSYSQNQSSQTQSFQDVFFAGRGRSQRGRGYQNRGRNAQRGRGRGRQNNTSTENAQDTSNIKCQICQKWGHEALECYHRFDIRYSATSSSPAPQALVAEPSVTSQASWFVDSGATTHVTPDINNLSSSLPYNGPDAVHIGNGTGLLISHKGTSNLSTGSANLKLNNVLVVPSLTKSLLSVSQLTADNNVVVEFSSNSCFIKECTTNKTIMHGILSNGLYKLIQPSQQQVLQVSQLTADIWHSKLAHCSMSVIDKLKKDKIIQIKPSNNDFLCTGCNKAKAHKLPFQPSIRTTSQPLEVVHSDLWGPAPVLSSKGHRYYVHFTDDFTKFSWLYTCASKSDVSVLFNQFKAKVENLLSTKIKIFQCDGGSEYKPLMTQHPEITFNVSCPYTPEQNGVAERKHRHIVELALASMFAASIPLKYWDVIFESTVYVINRLPSTQNNDVSPFEVLFNQKPDYTLLHVLGCTCYPWLRPYTNHKLDARSEECVFLGYSSLHKGYYCLHVPTDRIYVSRHVQFDEKSFPFKCMSQPSQLQTSDTNFPNTLTVLPVINSSPQAATQLQPATTTTVIHPASSQPSVTTTTGIQTAPPQTPAPSATNSIPKHSMITRSQTKNLKPRTFPNFQAHTAAVHADCQSHIEPTCYTQAVKIEAWRSAMAAELSALAHNNTWELVQPPSNAHIIGSKWIFKIKYKPDGSIERHKARLVAKGYTQEEGIDYEETFSPVVKPTTIRTVLTIALSNHWPCHQLDVNNAFLHGSLEETVYMAQPPGFSDPQHPHHVCKLKKAIYGLKQAPRAWFSKLKSFLLSHNFKCSQADNSLFILHTGKKIIYLLVYVDDIVLTGNDAEAIQSLKQSLDQQFSLKNLGRLSHFLGIEVHYTSSEMHLSQTRYMSNILKRVSMQYAKSCNTPMQSGKQISKFSGTKLSDPTTYRSVVGALQYATITRPDLTFAVNKASQFMAEPTEDHWQLVKRILRYIQGTIQHGLVLKSAEHLCLHGFCDADWAGDPDDRRSTTGFAIYLGPNLVSWSSKKQATVSRSSTEAEYRSLAGTASELLWLTYLLSELKLPQPLKPTLWCDNLGATFLAANPVFHARTKHIELDFHFVREKIQNKQLLVKFICSADQLGDMFTKSLPKARFQLLRNKLHVFPSPLSLRGAVEDVSGKEKDDSSSARNGGDAAAKQN</sequence>
<keyword evidence="1" id="KW-0378">Hydrolase</keyword>
<feature type="region of interest" description="Disordered" evidence="2">
    <location>
        <begin position="1384"/>
        <end position="1408"/>
    </location>
</feature>
<dbReference type="Pfam" id="PF25597">
    <property type="entry name" value="SH3_retrovirus"/>
    <property type="match status" value="1"/>
</dbReference>
<protein>
    <recommendedName>
        <fullName evidence="3">Integrase catalytic domain-containing protein</fullName>
    </recommendedName>
</protein>
<reference evidence="4 5" key="1">
    <citation type="journal article" date="2022" name="Cell">
        <title>Repeat-based holocentromeres influence genome architecture and karyotype evolution.</title>
        <authorList>
            <person name="Hofstatter P.G."/>
            <person name="Thangavel G."/>
            <person name="Lux T."/>
            <person name="Neumann P."/>
            <person name="Vondrak T."/>
            <person name="Novak P."/>
            <person name="Zhang M."/>
            <person name="Costa L."/>
            <person name="Castellani M."/>
            <person name="Scott A."/>
            <person name="Toegelov H."/>
            <person name="Fuchs J."/>
            <person name="Mata-Sucre Y."/>
            <person name="Dias Y."/>
            <person name="Vanzela A.L.L."/>
            <person name="Huettel B."/>
            <person name="Almeida C.C.S."/>
            <person name="Simkova H."/>
            <person name="Souza G."/>
            <person name="Pedrosa-Harand A."/>
            <person name="Macas J."/>
            <person name="Mayer K.F.X."/>
            <person name="Houben A."/>
            <person name="Marques A."/>
        </authorList>
    </citation>
    <scope>NUCLEOTIDE SEQUENCE [LARGE SCALE GENOMIC DNA]</scope>
    <source>
        <strain evidence="4">RhyTen1mFocal</strain>
    </source>
</reference>
<evidence type="ECO:0000256" key="1">
    <source>
        <dbReference type="ARBA" id="ARBA00022750"/>
    </source>
</evidence>
<feature type="domain" description="Integrase catalytic" evidence="3">
    <location>
        <begin position="523"/>
        <end position="685"/>
    </location>
</feature>
<dbReference type="Pfam" id="PF07727">
    <property type="entry name" value="RVT_2"/>
    <property type="match status" value="1"/>
</dbReference>
<dbReference type="CDD" id="cd09272">
    <property type="entry name" value="RNase_HI_RT_Ty1"/>
    <property type="match status" value="1"/>
</dbReference>
<dbReference type="GO" id="GO:0003676">
    <property type="term" value="F:nucleic acid binding"/>
    <property type="evidence" value="ECO:0007669"/>
    <property type="project" value="InterPro"/>
</dbReference>
<keyword evidence="5" id="KW-1185">Reference proteome</keyword>
<dbReference type="InterPro" id="IPR025724">
    <property type="entry name" value="GAG-pre-integrase_dom"/>
</dbReference>
<feature type="compositionally biased region" description="Basic and acidic residues" evidence="2">
    <location>
        <begin position="1384"/>
        <end position="1395"/>
    </location>
</feature>
<dbReference type="Pfam" id="PF22936">
    <property type="entry name" value="Pol_BBD"/>
    <property type="match status" value="1"/>
</dbReference>
<feature type="compositionally biased region" description="Low complexity" evidence="2">
    <location>
        <begin position="809"/>
        <end position="827"/>
    </location>
</feature>
<dbReference type="InterPro" id="IPR043502">
    <property type="entry name" value="DNA/RNA_pol_sf"/>
</dbReference>
<proteinExistence type="predicted"/>
<dbReference type="PROSITE" id="PS50994">
    <property type="entry name" value="INTEGRASE"/>
    <property type="match status" value="1"/>
</dbReference>
<dbReference type="Proteomes" id="UP001210211">
    <property type="component" value="Unassembled WGS sequence"/>
</dbReference>
<dbReference type="EMBL" id="JAMRDG010000002">
    <property type="protein sequence ID" value="KAJ3689265.1"/>
    <property type="molecule type" value="Genomic_DNA"/>
</dbReference>
<dbReference type="InterPro" id="IPR054722">
    <property type="entry name" value="PolX-like_BBD"/>
</dbReference>
<feature type="region of interest" description="Disordered" evidence="2">
    <location>
        <begin position="256"/>
        <end position="289"/>
    </location>
</feature>
<dbReference type="PANTHER" id="PTHR11439:SF455">
    <property type="entry name" value="RLK (RECEPTOR-LIKE PROTEIN KINASE) 8, PUTATIVE-RELATED"/>
    <property type="match status" value="1"/>
</dbReference>
<dbReference type="PANTHER" id="PTHR11439">
    <property type="entry name" value="GAG-POL-RELATED RETROTRANSPOSON"/>
    <property type="match status" value="1"/>
</dbReference>
<dbReference type="InterPro" id="IPR013103">
    <property type="entry name" value="RVT_2"/>
</dbReference>
<dbReference type="Gene3D" id="3.30.420.10">
    <property type="entry name" value="Ribonuclease H-like superfamily/Ribonuclease H"/>
    <property type="match status" value="1"/>
</dbReference>
<dbReference type="GO" id="GO:0015074">
    <property type="term" value="P:DNA integration"/>
    <property type="evidence" value="ECO:0007669"/>
    <property type="project" value="InterPro"/>
</dbReference>
<accession>A0AAD6ELX8</accession>
<organism evidence="4 5">
    <name type="scientific">Rhynchospora tenuis</name>
    <dbReference type="NCBI Taxonomy" id="198213"/>
    <lineage>
        <taxon>Eukaryota</taxon>
        <taxon>Viridiplantae</taxon>
        <taxon>Streptophyta</taxon>
        <taxon>Embryophyta</taxon>
        <taxon>Tracheophyta</taxon>
        <taxon>Spermatophyta</taxon>
        <taxon>Magnoliopsida</taxon>
        <taxon>Liliopsida</taxon>
        <taxon>Poales</taxon>
        <taxon>Cyperaceae</taxon>
        <taxon>Cyperoideae</taxon>
        <taxon>Rhynchosporeae</taxon>
        <taxon>Rhynchospora</taxon>
    </lineage>
</organism>
<keyword evidence="1" id="KW-0064">Aspartyl protease</keyword>
<name>A0AAD6ELX8_9POAL</name>
<dbReference type="InterPro" id="IPR012337">
    <property type="entry name" value="RNaseH-like_sf"/>
</dbReference>
<dbReference type="InterPro" id="IPR036397">
    <property type="entry name" value="RNaseH_sf"/>
</dbReference>
<dbReference type="InterPro" id="IPR057670">
    <property type="entry name" value="SH3_retrovirus"/>
</dbReference>